<feature type="transmembrane region" description="Helical" evidence="7">
    <location>
        <begin position="130"/>
        <end position="149"/>
    </location>
</feature>
<keyword evidence="3" id="KW-0029">Amino-acid transport</keyword>
<evidence type="ECO:0000256" key="4">
    <source>
        <dbReference type="ARBA" id="ARBA00022989"/>
    </source>
</evidence>
<keyword evidence="2 7" id="KW-0812">Transmembrane</keyword>
<name>A0A1U7ZHJ0_NELNU</name>
<dbReference type="InParanoid" id="A0A1U7ZHJ0"/>
<gene>
    <name evidence="10" type="primary">LOC104590218</name>
</gene>
<dbReference type="KEGG" id="nnu:104590218"/>
<feature type="transmembrane region" description="Helical" evidence="7">
    <location>
        <begin position="394"/>
        <end position="412"/>
    </location>
</feature>
<dbReference type="GO" id="GO:0003333">
    <property type="term" value="P:amino acid transmembrane transport"/>
    <property type="evidence" value="ECO:0000318"/>
    <property type="project" value="GO_Central"/>
</dbReference>
<dbReference type="eggNOG" id="KOG1304">
    <property type="taxonomic scope" value="Eukaryota"/>
</dbReference>
<dbReference type="FunCoup" id="A0A1U7ZHJ0">
    <property type="interactions" value="761"/>
</dbReference>
<feature type="transmembrane region" description="Helical" evidence="7">
    <location>
        <begin position="201"/>
        <end position="223"/>
    </location>
</feature>
<dbReference type="GeneID" id="104590218"/>
<feature type="transmembrane region" description="Helical" evidence="7">
    <location>
        <begin position="336"/>
        <end position="356"/>
    </location>
</feature>
<feature type="transmembrane region" description="Helical" evidence="7">
    <location>
        <begin position="279"/>
        <end position="299"/>
    </location>
</feature>
<evidence type="ECO:0000256" key="1">
    <source>
        <dbReference type="ARBA" id="ARBA00004141"/>
    </source>
</evidence>
<evidence type="ECO:0000256" key="2">
    <source>
        <dbReference type="ARBA" id="ARBA00022692"/>
    </source>
</evidence>
<feature type="transmembrane region" description="Helical" evidence="7">
    <location>
        <begin position="29"/>
        <end position="48"/>
    </location>
</feature>
<dbReference type="OrthoDB" id="1684102at2759"/>
<feature type="region of interest" description="Disordered" evidence="6">
    <location>
        <begin position="1"/>
        <end position="22"/>
    </location>
</feature>
<dbReference type="RefSeq" id="XP_010247094.1">
    <property type="nucleotide sequence ID" value="XM_010248792.2"/>
</dbReference>
<dbReference type="PANTHER" id="PTHR22950:SF349">
    <property type="entry name" value="AMINO ACID TRANSPORTER TRANSMEMBRANE DOMAIN-CONTAINING PROTEIN"/>
    <property type="match status" value="1"/>
</dbReference>
<dbReference type="PANTHER" id="PTHR22950">
    <property type="entry name" value="AMINO ACID TRANSPORTER"/>
    <property type="match status" value="1"/>
</dbReference>
<feature type="transmembrane region" description="Helical" evidence="7">
    <location>
        <begin position="235"/>
        <end position="259"/>
    </location>
</feature>
<protein>
    <submittedName>
        <fullName evidence="10">Amino acid transporter ANT1</fullName>
    </submittedName>
</protein>
<keyword evidence="3" id="KW-0813">Transport</keyword>
<proteinExistence type="predicted"/>
<accession>A0A1U7ZHJ0</accession>
<organism evidence="9 10">
    <name type="scientific">Nelumbo nucifera</name>
    <name type="common">Sacred lotus</name>
    <dbReference type="NCBI Taxonomy" id="4432"/>
    <lineage>
        <taxon>Eukaryota</taxon>
        <taxon>Viridiplantae</taxon>
        <taxon>Streptophyta</taxon>
        <taxon>Embryophyta</taxon>
        <taxon>Tracheophyta</taxon>
        <taxon>Spermatophyta</taxon>
        <taxon>Magnoliopsida</taxon>
        <taxon>Proteales</taxon>
        <taxon>Nelumbonaceae</taxon>
        <taxon>Nelumbo</taxon>
    </lineage>
</organism>
<evidence type="ECO:0000256" key="5">
    <source>
        <dbReference type="ARBA" id="ARBA00023136"/>
    </source>
</evidence>
<evidence type="ECO:0000313" key="10">
    <source>
        <dbReference type="RefSeq" id="XP_010247094.1"/>
    </source>
</evidence>
<feature type="transmembrane region" description="Helical" evidence="7">
    <location>
        <begin position="161"/>
        <end position="181"/>
    </location>
</feature>
<dbReference type="GO" id="GO:0005774">
    <property type="term" value="C:vacuolar membrane"/>
    <property type="evidence" value="ECO:0000318"/>
    <property type="project" value="GO_Central"/>
</dbReference>
<evidence type="ECO:0000313" key="9">
    <source>
        <dbReference type="Proteomes" id="UP000189703"/>
    </source>
</evidence>
<dbReference type="InterPro" id="IPR013057">
    <property type="entry name" value="AA_transpt_TM"/>
</dbReference>
<feature type="transmembrane region" description="Helical" evidence="7">
    <location>
        <begin position="54"/>
        <end position="75"/>
    </location>
</feature>
<dbReference type="AlphaFoldDB" id="A0A1U7ZHJ0"/>
<feature type="transmembrane region" description="Helical" evidence="7">
    <location>
        <begin position="103"/>
        <end position="124"/>
    </location>
</feature>
<reference evidence="10" key="1">
    <citation type="submission" date="2025-08" db="UniProtKB">
        <authorList>
            <consortium name="RefSeq"/>
        </authorList>
    </citation>
    <scope>IDENTIFICATION</scope>
</reference>
<evidence type="ECO:0000256" key="6">
    <source>
        <dbReference type="SAM" id="MobiDB-lite"/>
    </source>
</evidence>
<feature type="transmembrane region" description="Helical" evidence="7">
    <location>
        <begin position="362"/>
        <end position="382"/>
    </location>
</feature>
<keyword evidence="5 7" id="KW-0472">Membrane</keyword>
<sequence>MAMTKEGKGPAAPLLEPSSPTGTSSVQTLGNIIVSIVGTGVLGLPFAFKVAGWLAGSLGVIIAALSTYYCMLLLVHCRDRLASEEVHTYGDLGFKAFGRTGRYLTEFLICISQCGGSVAYLVFIGQNLSSIVGTHTLTLSSCIFLLVPVEIALSWIRSLSALSPFSIFADICNVLAIAIVVKEDLQLFDGFSKREVITSVGGLPFAGGVAVFCFEGFGMTLALEASMRERKNFRWVLGQAFTGITLVYVLFGFFGYLAYGDQTRDIITLNLPKNWSATAVKIGLCVALAFTFPIMMHPIHEIVEGKLKETSCFQKLCGGDWIGGGGGGAAEKTAICLSRALLVLALAVVASCVPGFGVFVSFVGSTVCALLSFVMPAMYHLVLLGPSLRLWQRALDFCLVVCGLAFAAYGTYNATTSLGTS</sequence>
<feature type="domain" description="Amino acid transporter transmembrane" evidence="8">
    <location>
        <begin position="22"/>
        <end position="414"/>
    </location>
</feature>
<evidence type="ECO:0000256" key="7">
    <source>
        <dbReference type="SAM" id="Phobius"/>
    </source>
</evidence>
<keyword evidence="4 7" id="KW-1133">Transmembrane helix</keyword>
<dbReference type="STRING" id="4432.A0A1U7ZHJ0"/>
<dbReference type="Pfam" id="PF01490">
    <property type="entry name" value="Aa_trans"/>
    <property type="match status" value="1"/>
</dbReference>
<dbReference type="OMA" id="WIRNISK"/>
<dbReference type="Proteomes" id="UP000189703">
    <property type="component" value="Unplaced"/>
</dbReference>
<evidence type="ECO:0000259" key="8">
    <source>
        <dbReference type="Pfam" id="PF01490"/>
    </source>
</evidence>
<comment type="subcellular location">
    <subcellularLocation>
        <location evidence="1">Membrane</location>
        <topology evidence="1">Multi-pass membrane protein</topology>
    </subcellularLocation>
</comment>
<keyword evidence="9" id="KW-1185">Reference proteome</keyword>
<dbReference type="GO" id="GO:0015179">
    <property type="term" value="F:L-amino acid transmembrane transporter activity"/>
    <property type="evidence" value="ECO:0000318"/>
    <property type="project" value="GO_Central"/>
</dbReference>
<evidence type="ECO:0000256" key="3">
    <source>
        <dbReference type="ARBA" id="ARBA00022970"/>
    </source>
</evidence>